<dbReference type="HAMAP" id="MF_00545">
    <property type="entry name" value="Ribosomal_eS24"/>
    <property type="match status" value="1"/>
</dbReference>
<dbReference type="PANTHER" id="PTHR10496">
    <property type="entry name" value="40S RIBOSOMAL PROTEIN S24"/>
    <property type="match status" value="1"/>
</dbReference>
<dbReference type="GeneID" id="15391730"/>
<dbReference type="GO" id="GO:0003735">
    <property type="term" value="F:structural constituent of ribosome"/>
    <property type="evidence" value="ECO:0007669"/>
    <property type="project" value="InterPro"/>
</dbReference>
<keyword evidence="3 4" id="KW-0687">Ribonucleoprotein</keyword>
<dbReference type="InterPro" id="IPR012678">
    <property type="entry name" value="Ribosomal_uL23/eL15/eS24_sf"/>
</dbReference>
<dbReference type="InterPro" id="IPR018098">
    <property type="entry name" value="Ribosomal_eS24_CS"/>
</dbReference>
<dbReference type="STRING" id="387631.Asulf_00084"/>
<dbReference type="KEGG" id="ast:Asulf_00084"/>
<keyword evidence="7" id="KW-1185">Reference proteome</keyword>
<dbReference type="InterPro" id="IPR001976">
    <property type="entry name" value="Ribosomal_eS24"/>
</dbReference>
<dbReference type="GO" id="GO:1990904">
    <property type="term" value="C:ribonucleoprotein complex"/>
    <property type="evidence" value="ECO:0007669"/>
    <property type="project" value="UniProtKB-KW"/>
</dbReference>
<dbReference type="RefSeq" id="WP_015589719.1">
    <property type="nucleotide sequence ID" value="NC_021169.1"/>
</dbReference>
<name>N0BIZ1_9EURY</name>
<dbReference type="OrthoDB" id="27533at2157"/>
<reference evidence="6 7" key="1">
    <citation type="journal article" date="2013" name="Genome Announc.">
        <title>Complete Genome Sequence of the Thermophilic and Facultatively Chemolithoautotrophic Sulfate Reducer Archaeoglobus sulfaticallidus Strain PM70-1T.</title>
        <authorList>
            <person name="Stokke R."/>
            <person name="Hocking W.P."/>
            <person name="Steinsbu B.O."/>
            <person name="Steen I.H."/>
        </authorList>
    </citation>
    <scope>NUCLEOTIDE SEQUENCE [LARGE SCALE GENOMIC DNA]</scope>
    <source>
        <strain evidence="6">PM70-1</strain>
    </source>
</reference>
<organism evidence="6 7">
    <name type="scientific">Archaeoglobus sulfaticallidus PM70-1</name>
    <dbReference type="NCBI Taxonomy" id="387631"/>
    <lineage>
        <taxon>Archaea</taxon>
        <taxon>Methanobacteriati</taxon>
        <taxon>Methanobacteriota</taxon>
        <taxon>Archaeoglobi</taxon>
        <taxon>Archaeoglobales</taxon>
        <taxon>Archaeoglobaceae</taxon>
        <taxon>Archaeoglobus</taxon>
    </lineage>
</organism>
<dbReference type="Pfam" id="PF01282">
    <property type="entry name" value="Ribosomal_S24e"/>
    <property type="match status" value="1"/>
</dbReference>
<dbReference type="EMBL" id="CP005290">
    <property type="protein sequence ID" value="AGK60120.1"/>
    <property type="molecule type" value="Genomic_DNA"/>
</dbReference>
<dbReference type="GO" id="GO:0005840">
    <property type="term" value="C:ribosome"/>
    <property type="evidence" value="ECO:0007669"/>
    <property type="project" value="UniProtKB-KW"/>
</dbReference>
<evidence type="ECO:0000256" key="3">
    <source>
        <dbReference type="ARBA" id="ARBA00023274"/>
    </source>
</evidence>
<evidence type="ECO:0000313" key="7">
    <source>
        <dbReference type="Proteomes" id="UP000013307"/>
    </source>
</evidence>
<proteinExistence type="inferred from homology"/>
<dbReference type="HOGENOM" id="CLU_107248_3_1_2"/>
<dbReference type="SUPFAM" id="SSF54189">
    <property type="entry name" value="Ribosomal proteins S24e, L23 and L15e"/>
    <property type="match status" value="1"/>
</dbReference>
<protein>
    <recommendedName>
        <fullName evidence="4">Small ribosomal subunit protein eS24</fullName>
    </recommendedName>
</protein>
<comment type="similarity">
    <text evidence="1 4 5">Belongs to the eukaryotic ribosomal protein eS24 family.</text>
</comment>
<dbReference type="Proteomes" id="UP000013307">
    <property type="component" value="Chromosome"/>
</dbReference>
<evidence type="ECO:0000256" key="4">
    <source>
        <dbReference type="HAMAP-Rule" id="MF_00545"/>
    </source>
</evidence>
<dbReference type="PROSITE" id="PS00529">
    <property type="entry name" value="RIBOSOMAL_S24E"/>
    <property type="match status" value="1"/>
</dbReference>
<evidence type="ECO:0000256" key="2">
    <source>
        <dbReference type="ARBA" id="ARBA00022980"/>
    </source>
</evidence>
<evidence type="ECO:0000256" key="1">
    <source>
        <dbReference type="ARBA" id="ARBA00009680"/>
    </source>
</evidence>
<dbReference type="InterPro" id="IPR053709">
    <property type="entry name" value="eRP_eS24_sf"/>
</dbReference>
<evidence type="ECO:0000313" key="6">
    <source>
        <dbReference type="EMBL" id="AGK60120.1"/>
    </source>
</evidence>
<accession>N0BIZ1</accession>
<dbReference type="eggNOG" id="arCOG04182">
    <property type="taxonomic scope" value="Archaea"/>
</dbReference>
<sequence length="101" mass="11771">MEVEVERENINPLLNRKEIYLRVKYQNSPTPSRNEIREKVAGLFNTELEKIVVSYIKPQFGHGEAICYVKIYNSVEDLKKTEPKHIIARNFESESESEEGS</sequence>
<keyword evidence="2 4" id="KW-0689">Ribosomal protein</keyword>
<gene>
    <name evidence="4" type="primary">rps24e</name>
    <name evidence="6" type="ORF">Asulf_00084</name>
</gene>
<dbReference type="Gene3D" id="3.30.70.3370">
    <property type="match status" value="1"/>
</dbReference>
<dbReference type="AlphaFoldDB" id="N0BIZ1"/>
<evidence type="ECO:0000256" key="5">
    <source>
        <dbReference type="RuleBase" id="RU004381"/>
    </source>
</evidence>
<dbReference type="GO" id="GO:0006412">
    <property type="term" value="P:translation"/>
    <property type="evidence" value="ECO:0007669"/>
    <property type="project" value="UniProtKB-UniRule"/>
</dbReference>